<feature type="binding site" evidence="5">
    <location>
        <position position="9"/>
    </location>
    <ligand>
        <name>Mg(2+)</name>
        <dbReference type="ChEBI" id="CHEBI:18420"/>
    </ligand>
</feature>
<dbReference type="InterPro" id="IPR022907">
    <property type="entry name" value="VapC_family"/>
</dbReference>
<sequence>MITEGKFVDTNIFIRYLTSDDKLKSRQCKKIFEGAKDGKLNLRTSILVIAEVFYVLKSPQLYKIQGSEIVELLLPIILIPNLKIDEKYLVIKALGILSKSKVDFEDAYNVAYMDENGLKDIYTYDKDFDGVSGIRRLEP</sequence>
<proteinExistence type="inferred from homology"/>
<dbReference type="Gene3D" id="3.40.50.1010">
    <property type="entry name" value="5'-nuclease"/>
    <property type="match status" value="1"/>
</dbReference>
<dbReference type="EC" id="3.1.-.-" evidence="5"/>
<keyword evidence="5" id="KW-0800">Toxin</keyword>
<comment type="similarity">
    <text evidence="5">Belongs to the PINc/VapC protein family.</text>
</comment>
<organism evidence="7 8">
    <name type="scientific">candidate division WWE3 bacterium CG_4_9_14_0_2_um_filter_35_11</name>
    <dbReference type="NCBI Taxonomy" id="1975077"/>
    <lineage>
        <taxon>Bacteria</taxon>
        <taxon>Katanobacteria</taxon>
    </lineage>
</organism>
<dbReference type="HAMAP" id="MF_00265">
    <property type="entry name" value="VapC_Nob1"/>
    <property type="match status" value="1"/>
</dbReference>
<keyword evidence="4 5" id="KW-0378">Hydrolase</keyword>
<keyword evidence="1 5" id="KW-1277">Toxin-antitoxin system</keyword>
<feature type="domain" description="PIN" evidence="6">
    <location>
        <begin position="7"/>
        <end position="132"/>
    </location>
</feature>
<reference evidence="8" key="1">
    <citation type="submission" date="2017-09" db="EMBL/GenBank/DDBJ databases">
        <title>Depth-based differentiation of microbial function through sediment-hosted aquifers and enrichment of novel symbionts in the deep terrestrial subsurface.</title>
        <authorList>
            <person name="Probst A.J."/>
            <person name="Ladd B."/>
            <person name="Jarett J.K."/>
            <person name="Geller-Mcgrath D.E."/>
            <person name="Sieber C.M.K."/>
            <person name="Emerson J.B."/>
            <person name="Anantharaman K."/>
            <person name="Thomas B.C."/>
            <person name="Malmstrom R."/>
            <person name="Stieglmeier M."/>
            <person name="Klingl A."/>
            <person name="Woyke T."/>
            <person name="Ryan C.M."/>
            <person name="Banfield J.F."/>
        </authorList>
    </citation>
    <scope>NUCLEOTIDE SEQUENCE [LARGE SCALE GENOMIC DNA]</scope>
</reference>
<comment type="function">
    <text evidence="5">Toxic component of a toxin-antitoxin (TA) system. An RNase.</text>
</comment>
<dbReference type="GO" id="GO:0016787">
    <property type="term" value="F:hydrolase activity"/>
    <property type="evidence" value="ECO:0007669"/>
    <property type="project" value="UniProtKB-KW"/>
</dbReference>
<dbReference type="SUPFAM" id="SSF88723">
    <property type="entry name" value="PIN domain-like"/>
    <property type="match status" value="1"/>
</dbReference>
<name>A0A2M8ELM5_UNCKA</name>
<dbReference type="GO" id="GO:0000287">
    <property type="term" value="F:magnesium ion binding"/>
    <property type="evidence" value="ECO:0007669"/>
    <property type="project" value="UniProtKB-UniRule"/>
</dbReference>
<evidence type="ECO:0000256" key="2">
    <source>
        <dbReference type="ARBA" id="ARBA00022722"/>
    </source>
</evidence>
<dbReference type="PANTHER" id="PTHR38826:SF5">
    <property type="entry name" value="RIBONUCLEASE VAPC13"/>
    <property type="match status" value="1"/>
</dbReference>
<evidence type="ECO:0000256" key="3">
    <source>
        <dbReference type="ARBA" id="ARBA00022723"/>
    </source>
</evidence>
<dbReference type="GO" id="GO:0004540">
    <property type="term" value="F:RNA nuclease activity"/>
    <property type="evidence" value="ECO:0007669"/>
    <property type="project" value="InterPro"/>
</dbReference>
<dbReference type="Pfam" id="PF01850">
    <property type="entry name" value="PIN"/>
    <property type="match status" value="1"/>
</dbReference>
<dbReference type="Proteomes" id="UP000229756">
    <property type="component" value="Unassembled WGS sequence"/>
</dbReference>
<evidence type="ECO:0000259" key="6">
    <source>
        <dbReference type="Pfam" id="PF01850"/>
    </source>
</evidence>
<dbReference type="PANTHER" id="PTHR38826">
    <property type="entry name" value="RIBONUCLEASE VAPC13"/>
    <property type="match status" value="1"/>
</dbReference>
<keyword evidence="5" id="KW-0460">Magnesium</keyword>
<evidence type="ECO:0000256" key="1">
    <source>
        <dbReference type="ARBA" id="ARBA00022649"/>
    </source>
</evidence>
<keyword evidence="2 5" id="KW-0540">Nuclease</keyword>
<evidence type="ECO:0000313" key="7">
    <source>
        <dbReference type="EMBL" id="PJC23620.1"/>
    </source>
</evidence>
<comment type="cofactor">
    <cofactor evidence="5">
        <name>Mg(2+)</name>
        <dbReference type="ChEBI" id="CHEBI:18420"/>
    </cofactor>
</comment>
<dbReference type="EMBL" id="PFSJ01000019">
    <property type="protein sequence ID" value="PJC23620.1"/>
    <property type="molecule type" value="Genomic_DNA"/>
</dbReference>
<dbReference type="InterPro" id="IPR052106">
    <property type="entry name" value="PINc/VapC_TA"/>
</dbReference>
<evidence type="ECO:0000256" key="5">
    <source>
        <dbReference type="HAMAP-Rule" id="MF_00265"/>
    </source>
</evidence>
<comment type="caution">
    <text evidence="7">The sequence shown here is derived from an EMBL/GenBank/DDBJ whole genome shotgun (WGS) entry which is preliminary data.</text>
</comment>
<evidence type="ECO:0000256" key="4">
    <source>
        <dbReference type="ARBA" id="ARBA00022801"/>
    </source>
</evidence>
<feature type="binding site" evidence="5">
    <location>
        <position position="106"/>
    </location>
    <ligand>
        <name>Mg(2+)</name>
        <dbReference type="ChEBI" id="CHEBI:18420"/>
    </ligand>
</feature>
<gene>
    <name evidence="5" type="primary">vapC</name>
    <name evidence="7" type="ORF">CO058_02575</name>
</gene>
<protein>
    <recommendedName>
        <fullName evidence="5">Ribonuclease VapC</fullName>
        <shortName evidence="5">RNase VapC</shortName>
        <ecNumber evidence="5">3.1.-.-</ecNumber>
    </recommendedName>
    <alternativeName>
        <fullName evidence="5">Toxin VapC</fullName>
    </alternativeName>
</protein>
<keyword evidence="3 5" id="KW-0479">Metal-binding</keyword>
<dbReference type="InterPro" id="IPR029060">
    <property type="entry name" value="PIN-like_dom_sf"/>
</dbReference>
<dbReference type="GO" id="GO:0090729">
    <property type="term" value="F:toxin activity"/>
    <property type="evidence" value="ECO:0007669"/>
    <property type="project" value="UniProtKB-KW"/>
</dbReference>
<evidence type="ECO:0000313" key="8">
    <source>
        <dbReference type="Proteomes" id="UP000229756"/>
    </source>
</evidence>
<accession>A0A2M8ELM5</accession>
<dbReference type="InterPro" id="IPR002716">
    <property type="entry name" value="PIN_dom"/>
</dbReference>
<dbReference type="AlphaFoldDB" id="A0A2M8ELM5"/>